<evidence type="ECO:0000259" key="2">
    <source>
        <dbReference type="Pfam" id="PF13401"/>
    </source>
</evidence>
<sequence length="422" mass="46613">MSHYPDRPAPPAAPASFLPGPPLDRTRWEGWQRHRQTRDSFVPAPVVSAAEYARMSPRRRRIHDLHRLATHSSLPVQATPMSEAVAWLVRARIEDSAFSHKSGTRTGVMVNGGGAQGKTETVCEALAAFEDEWLMLNQQINPDAMPGTRDLLAPVAYVRCPVKATPISTCQRILDFYGEDHKGMRLEDLVRTVGTAIIEHATKVLAIDDITRLKLHREADQDVFDLIREMMSMPVTLILVGVGIPTSGLLRDGRRDPTTKQWLFPPVRDRGRSPNTHAAGQHERRFELIDLDPFSYDTPEQIAAWTAHLSGLEGSLRLLNDTEGMLTHGGMPEYLFRRTNGVVGLLEKLIQTGCRHAIQSGGERLSIDVLNRCTLSPTDLPDLDAASGEQPTIPPTPKTSAKRNPGRNTVFDDDGPTAESTG</sequence>
<dbReference type="EMBL" id="CP108110">
    <property type="protein sequence ID" value="WUQ87451.1"/>
    <property type="molecule type" value="Genomic_DNA"/>
</dbReference>
<dbReference type="RefSeq" id="WP_328958010.1">
    <property type="nucleotide sequence ID" value="NZ_CP108110.1"/>
</dbReference>
<dbReference type="Proteomes" id="UP001432222">
    <property type="component" value="Chromosome"/>
</dbReference>
<name>A0ABZ1UBK4_9ACTN</name>
<feature type="domain" description="ORC1/DEAH AAA+ ATPase" evidence="2">
    <location>
        <begin position="116"/>
        <end position="241"/>
    </location>
</feature>
<feature type="region of interest" description="Disordered" evidence="1">
    <location>
        <begin position="1"/>
        <end position="25"/>
    </location>
</feature>
<dbReference type="Pfam" id="PF13401">
    <property type="entry name" value="AAA_22"/>
    <property type="match status" value="1"/>
</dbReference>
<dbReference type="InterPro" id="IPR049945">
    <property type="entry name" value="AAA_22"/>
</dbReference>
<feature type="region of interest" description="Disordered" evidence="1">
    <location>
        <begin position="379"/>
        <end position="422"/>
    </location>
</feature>
<evidence type="ECO:0000313" key="3">
    <source>
        <dbReference type="EMBL" id="WUQ87451.1"/>
    </source>
</evidence>
<dbReference type="InterPro" id="IPR027417">
    <property type="entry name" value="P-loop_NTPase"/>
</dbReference>
<feature type="region of interest" description="Disordered" evidence="1">
    <location>
        <begin position="261"/>
        <end position="281"/>
    </location>
</feature>
<evidence type="ECO:0000256" key="1">
    <source>
        <dbReference type="SAM" id="MobiDB-lite"/>
    </source>
</evidence>
<organism evidence="3 4">
    <name type="scientific">Kitasatospora purpeofusca</name>
    <dbReference type="NCBI Taxonomy" id="67352"/>
    <lineage>
        <taxon>Bacteria</taxon>
        <taxon>Bacillati</taxon>
        <taxon>Actinomycetota</taxon>
        <taxon>Actinomycetes</taxon>
        <taxon>Kitasatosporales</taxon>
        <taxon>Streptomycetaceae</taxon>
        <taxon>Kitasatospora</taxon>
    </lineage>
</organism>
<keyword evidence="4" id="KW-1185">Reference proteome</keyword>
<dbReference type="Gene3D" id="3.40.50.300">
    <property type="entry name" value="P-loop containing nucleotide triphosphate hydrolases"/>
    <property type="match status" value="1"/>
</dbReference>
<protein>
    <submittedName>
        <fullName evidence="3">AAA family ATPase</fullName>
    </submittedName>
</protein>
<gene>
    <name evidence="3" type="ORF">OHA16_33485</name>
</gene>
<reference evidence="3" key="1">
    <citation type="submission" date="2022-10" db="EMBL/GenBank/DDBJ databases">
        <title>The complete genomes of actinobacterial strains from the NBC collection.</title>
        <authorList>
            <person name="Joergensen T.S."/>
            <person name="Alvarez Arevalo M."/>
            <person name="Sterndorff E.B."/>
            <person name="Faurdal D."/>
            <person name="Vuksanovic O."/>
            <person name="Mourched A.-S."/>
            <person name="Charusanti P."/>
            <person name="Shaw S."/>
            <person name="Blin K."/>
            <person name="Weber T."/>
        </authorList>
    </citation>
    <scope>NUCLEOTIDE SEQUENCE</scope>
    <source>
        <strain evidence="3">NBC_00222</strain>
    </source>
</reference>
<accession>A0ABZ1UBK4</accession>
<proteinExistence type="predicted"/>
<evidence type="ECO:0000313" key="4">
    <source>
        <dbReference type="Proteomes" id="UP001432222"/>
    </source>
</evidence>